<protein>
    <submittedName>
        <fullName evidence="7">Zn(2)-Cys(6) binuclear cluster domain-containing</fullName>
    </submittedName>
</protein>
<keyword evidence="4" id="KW-0804">Transcription</keyword>
<dbReference type="STRING" id="2282107.A0A286UM23"/>
<evidence type="ECO:0000256" key="4">
    <source>
        <dbReference type="ARBA" id="ARBA00023163"/>
    </source>
</evidence>
<feature type="domain" description="Zn(2)-C6 fungal-type" evidence="6">
    <location>
        <begin position="83"/>
        <end position="115"/>
    </location>
</feature>
<dbReference type="SUPFAM" id="SSF57701">
    <property type="entry name" value="Zn2/Cys6 DNA-binding domain"/>
    <property type="match status" value="1"/>
</dbReference>
<evidence type="ECO:0000256" key="2">
    <source>
        <dbReference type="ARBA" id="ARBA00022723"/>
    </source>
</evidence>
<evidence type="ECO:0000313" key="7">
    <source>
        <dbReference type="EMBL" id="PAV20657.1"/>
    </source>
</evidence>
<dbReference type="PROSITE" id="PS00463">
    <property type="entry name" value="ZN2_CY6_FUNGAL_1"/>
    <property type="match status" value="1"/>
</dbReference>
<organism evidence="7 8">
    <name type="scientific">Pyrrhoderma noxium</name>
    <dbReference type="NCBI Taxonomy" id="2282107"/>
    <lineage>
        <taxon>Eukaryota</taxon>
        <taxon>Fungi</taxon>
        <taxon>Dikarya</taxon>
        <taxon>Basidiomycota</taxon>
        <taxon>Agaricomycotina</taxon>
        <taxon>Agaricomycetes</taxon>
        <taxon>Hymenochaetales</taxon>
        <taxon>Hymenochaetaceae</taxon>
        <taxon>Pyrrhoderma</taxon>
    </lineage>
</organism>
<reference evidence="7 8" key="1">
    <citation type="journal article" date="2017" name="Mol. Ecol.">
        <title>Comparative and population genomic landscape of Phellinus noxius: A hypervariable fungus causing root rot in trees.</title>
        <authorList>
            <person name="Chung C.L."/>
            <person name="Lee T.J."/>
            <person name="Akiba M."/>
            <person name="Lee H.H."/>
            <person name="Kuo T.H."/>
            <person name="Liu D."/>
            <person name="Ke H.M."/>
            <person name="Yokoi T."/>
            <person name="Roa M.B."/>
            <person name="Lu M.J."/>
            <person name="Chang Y.Y."/>
            <person name="Ann P.J."/>
            <person name="Tsai J.N."/>
            <person name="Chen C.Y."/>
            <person name="Tzean S.S."/>
            <person name="Ota Y."/>
            <person name="Hattori T."/>
            <person name="Sahashi N."/>
            <person name="Liou R.F."/>
            <person name="Kikuchi T."/>
            <person name="Tsai I.J."/>
        </authorList>
    </citation>
    <scope>NUCLEOTIDE SEQUENCE [LARGE SCALE GENOMIC DNA]</scope>
    <source>
        <strain evidence="7 8">FFPRI411160</strain>
    </source>
</reference>
<dbReference type="Gene3D" id="4.10.240.10">
    <property type="entry name" value="Zn(2)-C6 fungal-type DNA-binding domain"/>
    <property type="match status" value="1"/>
</dbReference>
<evidence type="ECO:0000313" key="8">
    <source>
        <dbReference type="Proteomes" id="UP000217199"/>
    </source>
</evidence>
<accession>A0A286UM23</accession>
<name>A0A286UM23_9AGAM</name>
<evidence type="ECO:0000256" key="5">
    <source>
        <dbReference type="ARBA" id="ARBA00023242"/>
    </source>
</evidence>
<keyword evidence="8" id="KW-1185">Reference proteome</keyword>
<dbReference type="GO" id="GO:0008270">
    <property type="term" value="F:zinc ion binding"/>
    <property type="evidence" value="ECO:0007669"/>
    <property type="project" value="InterPro"/>
</dbReference>
<dbReference type="InParanoid" id="A0A286UM23"/>
<dbReference type="Proteomes" id="UP000217199">
    <property type="component" value="Unassembled WGS sequence"/>
</dbReference>
<dbReference type="AlphaFoldDB" id="A0A286UM23"/>
<dbReference type="InterPro" id="IPR050815">
    <property type="entry name" value="TF_fung"/>
</dbReference>
<proteinExistence type="predicted"/>
<keyword evidence="5" id="KW-0539">Nucleus</keyword>
<evidence type="ECO:0000259" key="6">
    <source>
        <dbReference type="PROSITE" id="PS50048"/>
    </source>
</evidence>
<comment type="subcellular location">
    <subcellularLocation>
        <location evidence="1">Nucleus</location>
    </subcellularLocation>
</comment>
<dbReference type="GO" id="GO:0005634">
    <property type="term" value="C:nucleus"/>
    <property type="evidence" value="ECO:0007669"/>
    <property type="project" value="UniProtKB-SubCell"/>
</dbReference>
<evidence type="ECO:0000256" key="1">
    <source>
        <dbReference type="ARBA" id="ARBA00004123"/>
    </source>
</evidence>
<dbReference type="PROSITE" id="PS50048">
    <property type="entry name" value="ZN2_CY6_FUNGAL_2"/>
    <property type="match status" value="1"/>
</dbReference>
<dbReference type="Pfam" id="PF00172">
    <property type="entry name" value="Zn_clus"/>
    <property type="match status" value="1"/>
</dbReference>
<dbReference type="PANTHER" id="PTHR47338">
    <property type="entry name" value="ZN(II)2CYS6 TRANSCRIPTION FACTOR (EUROFUNG)-RELATED"/>
    <property type="match status" value="1"/>
</dbReference>
<sequence>MFHAHTHKLFHPVHPIFQSYVDLPIEGNIPLQVQSERLTSTMIIAPVFTYAPVIIRALKCHFIPMSESRASSTRRNTLQRGKACIRCRRRKMRCDSKRPVCTPCVEAGRVDDCEYTDNQGRTRTQILEENILTLEARLRELEGNPQSESSQQLTLYNPYAPPQSLSLGTDTMQTAADTRVEDSPVPGISLEHPWNMAWWEMEDPPTQISDTLVSVFLPHALALGFVLSPSRFRTCVGLPINHPERPHASLMNAVYLWALRISFYNQTRQHEDLYLQRAILALNDPFGYNIQGANDSQLAQRRIQAVQAEVLISNYFFCLGQLLEGRYHVNAAVTLALSCGLHRTRSSLAGTDVLASHQDMNSPLSPVVKLTPARDSNELAEHDVSRGTQVETTWPSKVSPERVNVEPYGDSEYGDLRVIQQFLLSLTRYEGGISVESRFALRAKVSVLYERTARLVANGQGEPINDAEIHALAHAVANFARCLAPLDEENWDTESSNVDDIHKLLIVTHCLAHASMINLHSILIATAESANASEQSVTASIEHASEIITILELISRSDGVYSNLSPENTHVVTPDPILAIVGMSAARVLIEEKRRSLTGFSQEPPTNTRLEQAQSLLNRAKDALRKCSGTAENYAIFLHQVMKIEEFE</sequence>
<dbReference type="GO" id="GO:0000981">
    <property type="term" value="F:DNA-binding transcription factor activity, RNA polymerase II-specific"/>
    <property type="evidence" value="ECO:0007669"/>
    <property type="project" value="InterPro"/>
</dbReference>
<dbReference type="CDD" id="cd12148">
    <property type="entry name" value="fungal_TF_MHR"/>
    <property type="match status" value="1"/>
</dbReference>
<keyword evidence="3" id="KW-0805">Transcription regulation</keyword>
<comment type="caution">
    <text evidence="7">The sequence shown here is derived from an EMBL/GenBank/DDBJ whole genome shotgun (WGS) entry which is preliminary data.</text>
</comment>
<dbReference type="CDD" id="cd00067">
    <property type="entry name" value="GAL4"/>
    <property type="match status" value="1"/>
</dbReference>
<evidence type="ECO:0000256" key="3">
    <source>
        <dbReference type="ARBA" id="ARBA00023015"/>
    </source>
</evidence>
<dbReference type="OrthoDB" id="2309723at2759"/>
<dbReference type="InterPro" id="IPR036864">
    <property type="entry name" value="Zn2-C6_fun-type_DNA-bd_sf"/>
</dbReference>
<dbReference type="SMART" id="SM00066">
    <property type="entry name" value="GAL4"/>
    <property type="match status" value="1"/>
</dbReference>
<keyword evidence="2" id="KW-0479">Metal-binding</keyword>
<gene>
    <name evidence="7" type="ORF">PNOK_0328400</name>
</gene>
<dbReference type="EMBL" id="NBII01000003">
    <property type="protein sequence ID" value="PAV20657.1"/>
    <property type="molecule type" value="Genomic_DNA"/>
</dbReference>
<dbReference type="InterPro" id="IPR001138">
    <property type="entry name" value="Zn2Cys6_DnaBD"/>
</dbReference>
<dbReference type="PANTHER" id="PTHR47338:SF29">
    <property type="entry name" value="ZN(2)-C6 FUNGAL-TYPE DOMAIN-CONTAINING PROTEIN"/>
    <property type="match status" value="1"/>
</dbReference>